<dbReference type="InterPro" id="IPR051613">
    <property type="entry name" value="ABC_transp_permease_HisMQ"/>
</dbReference>
<dbReference type="GO" id="GO:0022857">
    <property type="term" value="F:transmembrane transporter activity"/>
    <property type="evidence" value="ECO:0007669"/>
    <property type="project" value="InterPro"/>
</dbReference>
<keyword evidence="7 9" id="KW-1133">Transmembrane helix</keyword>
<evidence type="ECO:0000256" key="9">
    <source>
        <dbReference type="RuleBase" id="RU363032"/>
    </source>
</evidence>
<dbReference type="AlphaFoldDB" id="A0A7W9ZNL0"/>
<dbReference type="InterPro" id="IPR035906">
    <property type="entry name" value="MetI-like_sf"/>
</dbReference>
<keyword evidence="3 9" id="KW-0813">Transport</keyword>
<feature type="domain" description="ABC transmembrane type-1" evidence="10">
    <location>
        <begin position="12"/>
        <end position="208"/>
    </location>
</feature>
<evidence type="ECO:0000313" key="12">
    <source>
        <dbReference type="Proteomes" id="UP000517187"/>
    </source>
</evidence>
<comment type="subcellular location">
    <subcellularLocation>
        <location evidence="1">Cell inner membrane</location>
        <topology evidence="1">Multi-pass membrane protein</topology>
    </subcellularLocation>
    <subcellularLocation>
        <location evidence="9">Cell membrane</location>
        <topology evidence="9">Multi-pass membrane protein</topology>
    </subcellularLocation>
</comment>
<feature type="transmembrane region" description="Helical" evidence="9">
    <location>
        <begin position="16"/>
        <end position="36"/>
    </location>
</feature>
<dbReference type="RefSeq" id="WP_184692472.1">
    <property type="nucleotide sequence ID" value="NZ_JACIIJ010000001.1"/>
</dbReference>
<reference evidence="11 12" key="1">
    <citation type="submission" date="2020-08" db="EMBL/GenBank/DDBJ databases">
        <title>Genomic Encyclopedia of Type Strains, Phase IV (KMG-V): Genome sequencing to study the core and pangenomes of soil and plant-associated prokaryotes.</title>
        <authorList>
            <person name="Whitman W."/>
        </authorList>
    </citation>
    <scope>NUCLEOTIDE SEQUENCE [LARGE SCALE GENOMIC DNA]</scope>
    <source>
        <strain evidence="11 12">SEMIA 4011</strain>
    </source>
</reference>
<evidence type="ECO:0000256" key="2">
    <source>
        <dbReference type="ARBA" id="ARBA00010072"/>
    </source>
</evidence>
<feature type="transmembrane region" description="Helical" evidence="9">
    <location>
        <begin position="188"/>
        <end position="210"/>
    </location>
</feature>
<comment type="similarity">
    <text evidence="2">Belongs to the binding-protein-dependent transport system permease family. HisMQ subfamily.</text>
</comment>
<dbReference type="SUPFAM" id="SSF161098">
    <property type="entry name" value="MetI-like"/>
    <property type="match status" value="1"/>
</dbReference>
<evidence type="ECO:0000256" key="3">
    <source>
        <dbReference type="ARBA" id="ARBA00022448"/>
    </source>
</evidence>
<proteinExistence type="inferred from homology"/>
<dbReference type="CDD" id="cd06261">
    <property type="entry name" value="TM_PBP2"/>
    <property type="match status" value="1"/>
</dbReference>
<dbReference type="PROSITE" id="PS50928">
    <property type="entry name" value="ABC_TM1"/>
    <property type="match status" value="1"/>
</dbReference>
<evidence type="ECO:0000256" key="1">
    <source>
        <dbReference type="ARBA" id="ARBA00004429"/>
    </source>
</evidence>
<accession>A0A7W9ZNL0</accession>
<dbReference type="PANTHER" id="PTHR30133:SF2">
    <property type="entry name" value="ARGININE ABC TRANSPORTER PERMEASE PROTEIN ARTQ"/>
    <property type="match status" value="1"/>
</dbReference>
<feature type="transmembrane region" description="Helical" evidence="9">
    <location>
        <begin position="85"/>
        <end position="104"/>
    </location>
</feature>
<dbReference type="GO" id="GO:0043190">
    <property type="term" value="C:ATP-binding cassette (ABC) transporter complex"/>
    <property type="evidence" value="ECO:0007669"/>
    <property type="project" value="InterPro"/>
</dbReference>
<keyword evidence="8 9" id="KW-0472">Membrane</keyword>
<keyword evidence="4" id="KW-1003">Cell membrane</keyword>
<sequence length="224" mass="24315">MYEFIDQLLYGLKNTILVFVLSCVLGTGLGLLIAILRNSRRKIIAASLQAYTAIIRGVPELLIILLMYFGGTALLSAVFGRYVEINAFAAGVTALTIVFSAYAAEIFRGAINAIAPGQSEAAMSLGLPQWQIWLLVIIPQMVPIALPAFCNLCISLIKDTSLISVVALTDVMRVAYVGAGSLRAPLPFYLAASAIYLTLTSLSLLSFKLIERHYAIPFAKRLKR</sequence>
<evidence type="ECO:0000256" key="5">
    <source>
        <dbReference type="ARBA" id="ARBA00022519"/>
    </source>
</evidence>
<organism evidence="11 12">
    <name type="scientific">Rhizobium leguminosarum</name>
    <dbReference type="NCBI Taxonomy" id="384"/>
    <lineage>
        <taxon>Bacteria</taxon>
        <taxon>Pseudomonadati</taxon>
        <taxon>Pseudomonadota</taxon>
        <taxon>Alphaproteobacteria</taxon>
        <taxon>Hyphomicrobiales</taxon>
        <taxon>Rhizobiaceae</taxon>
        <taxon>Rhizobium/Agrobacterium group</taxon>
        <taxon>Rhizobium</taxon>
    </lineage>
</organism>
<evidence type="ECO:0000256" key="7">
    <source>
        <dbReference type="ARBA" id="ARBA00022989"/>
    </source>
</evidence>
<keyword evidence="5" id="KW-0997">Cell inner membrane</keyword>
<evidence type="ECO:0000256" key="4">
    <source>
        <dbReference type="ARBA" id="ARBA00022475"/>
    </source>
</evidence>
<evidence type="ECO:0000313" key="11">
    <source>
        <dbReference type="EMBL" id="MBB6219615.1"/>
    </source>
</evidence>
<dbReference type="PANTHER" id="PTHR30133">
    <property type="entry name" value="CATIONIC AMINO ACID TRANSPORTER, MEMBRANE COMPONENT"/>
    <property type="match status" value="1"/>
</dbReference>
<feature type="transmembrane region" description="Helical" evidence="9">
    <location>
        <begin position="57"/>
        <end position="79"/>
    </location>
</feature>
<evidence type="ECO:0000256" key="6">
    <source>
        <dbReference type="ARBA" id="ARBA00022692"/>
    </source>
</evidence>
<dbReference type="EMBL" id="JACIIJ010000001">
    <property type="protein sequence ID" value="MBB6219615.1"/>
    <property type="molecule type" value="Genomic_DNA"/>
</dbReference>
<feature type="transmembrane region" description="Helical" evidence="9">
    <location>
        <begin position="132"/>
        <end position="157"/>
    </location>
</feature>
<evidence type="ECO:0000259" key="10">
    <source>
        <dbReference type="PROSITE" id="PS50928"/>
    </source>
</evidence>
<dbReference type="InterPro" id="IPR000515">
    <property type="entry name" value="MetI-like"/>
</dbReference>
<dbReference type="NCBIfam" id="TIGR01726">
    <property type="entry name" value="HEQRo_perm_3TM"/>
    <property type="match status" value="1"/>
</dbReference>
<protein>
    <submittedName>
        <fullName evidence="11">Octopine/nopaline transport system permease protein</fullName>
    </submittedName>
</protein>
<gene>
    <name evidence="11" type="ORF">GGE66_000559</name>
</gene>
<evidence type="ECO:0000256" key="8">
    <source>
        <dbReference type="ARBA" id="ARBA00023136"/>
    </source>
</evidence>
<keyword evidence="6 9" id="KW-0812">Transmembrane</keyword>
<dbReference type="Pfam" id="PF00528">
    <property type="entry name" value="BPD_transp_1"/>
    <property type="match status" value="1"/>
</dbReference>
<dbReference type="InterPro" id="IPR010065">
    <property type="entry name" value="AA_ABC_transptr_permease_3TM"/>
</dbReference>
<dbReference type="Proteomes" id="UP000517187">
    <property type="component" value="Unassembled WGS sequence"/>
</dbReference>
<name>A0A7W9ZNL0_RHILE</name>
<dbReference type="Gene3D" id="1.10.3720.10">
    <property type="entry name" value="MetI-like"/>
    <property type="match status" value="1"/>
</dbReference>
<comment type="caution">
    <text evidence="11">The sequence shown here is derived from an EMBL/GenBank/DDBJ whole genome shotgun (WGS) entry which is preliminary data.</text>
</comment>